<gene>
    <name evidence="5" type="ORF">OMP40_01270</name>
</gene>
<dbReference type="InterPro" id="IPR009057">
    <property type="entry name" value="Homeodomain-like_sf"/>
</dbReference>
<dbReference type="Pfam" id="PF12833">
    <property type="entry name" value="HTH_18"/>
    <property type="match status" value="1"/>
</dbReference>
<dbReference type="AlphaFoldDB" id="A0A9X4KTY8"/>
<name>A0A9X4KTY8_9BACL</name>
<keyword evidence="6" id="KW-1185">Reference proteome</keyword>
<reference evidence="5" key="1">
    <citation type="submission" date="2022-10" db="EMBL/GenBank/DDBJ databases">
        <title>Comparative genomic analysis of Cohnella hashimotonis sp. nov., isolated from the International Space Station.</title>
        <authorList>
            <person name="Simpson A."/>
            <person name="Venkateswaran K."/>
        </authorList>
    </citation>
    <scope>NUCLEOTIDE SEQUENCE</scope>
    <source>
        <strain evidence="5">DSM 28161</strain>
    </source>
</reference>
<dbReference type="PROSITE" id="PS00041">
    <property type="entry name" value="HTH_ARAC_FAMILY_1"/>
    <property type="match status" value="1"/>
</dbReference>
<dbReference type="Gene3D" id="1.10.10.60">
    <property type="entry name" value="Homeodomain-like"/>
    <property type="match status" value="2"/>
</dbReference>
<dbReference type="Proteomes" id="UP001153404">
    <property type="component" value="Unassembled WGS sequence"/>
</dbReference>
<dbReference type="PANTHER" id="PTHR43280">
    <property type="entry name" value="ARAC-FAMILY TRANSCRIPTIONAL REGULATOR"/>
    <property type="match status" value="1"/>
</dbReference>
<proteinExistence type="predicted"/>
<feature type="domain" description="HTH araC/xylS-type" evidence="4">
    <location>
        <begin position="174"/>
        <end position="272"/>
    </location>
</feature>
<dbReference type="SMART" id="SM00342">
    <property type="entry name" value="HTH_ARAC"/>
    <property type="match status" value="1"/>
</dbReference>
<comment type="caution">
    <text evidence="5">The sequence shown here is derived from an EMBL/GenBank/DDBJ whole genome shotgun (WGS) entry which is preliminary data.</text>
</comment>
<evidence type="ECO:0000256" key="2">
    <source>
        <dbReference type="ARBA" id="ARBA00023125"/>
    </source>
</evidence>
<dbReference type="GO" id="GO:0003700">
    <property type="term" value="F:DNA-binding transcription factor activity"/>
    <property type="evidence" value="ECO:0007669"/>
    <property type="project" value="InterPro"/>
</dbReference>
<keyword evidence="1" id="KW-0805">Transcription regulation</keyword>
<evidence type="ECO:0000256" key="3">
    <source>
        <dbReference type="ARBA" id="ARBA00023163"/>
    </source>
</evidence>
<dbReference type="PANTHER" id="PTHR43280:SF2">
    <property type="entry name" value="HTH-TYPE TRANSCRIPTIONAL REGULATOR EXSA"/>
    <property type="match status" value="1"/>
</dbReference>
<organism evidence="5 6">
    <name type="scientific">Cohnella rhizosphaerae</name>
    <dbReference type="NCBI Taxonomy" id="1457232"/>
    <lineage>
        <taxon>Bacteria</taxon>
        <taxon>Bacillati</taxon>
        <taxon>Bacillota</taxon>
        <taxon>Bacilli</taxon>
        <taxon>Bacillales</taxon>
        <taxon>Paenibacillaceae</taxon>
        <taxon>Cohnella</taxon>
    </lineage>
</organism>
<dbReference type="RefSeq" id="WP_277528515.1">
    <property type="nucleotide sequence ID" value="NZ_JAPDIA010000001.1"/>
</dbReference>
<keyword evidence="2" id="KW-0238">DNA-binding</keyword>
<dbReference type="SUPFAM" id="SSF51215">
    <property type="entry name" value="Regulatory protein AraC"/>
    <property type="match status" value="1"/>
</dbReference>
<accession>A0A9X4KTY8</accession>
<dbReference type="GO" id="GO:0043565">
    <property type="term" value="F:sequence-specific DNA binding"/>
    <property type="evidence" value="ECO:0007669"/>
    <property type="project" value="InterPro"/>
</dbReference>
<dbReference type="PROSITE" id="PS01124">
    <property type="entry name" value="HTH_ARAC_FAMILY_2"/>
    <property type="match status" value="1"/>
</dbReference>
<evidence type="ECO:0000259" key="4">
    <source>
        <dbReference type="PROSITE" id="PS01124"/>
    </source>
</evidence>
<dbReference type="SUPFAM" id="SSF46689">
    <property type="entry name" value="Homeodomain-like"/>
    <property type="match status" value="2"/>
</dbReference>
<sequence>MPTVCSQGEIPDIVRNPSFVQSFSLAGEPSWSNPLGIGDRTDLFLVQEGRGECLIDDMIISLSAGDVLAPAPGKTYELVSSAQAPLTGIVMSCASVSLSGLPEGCVMPPEAVPVVNLGHDFSSVNRYFTDIDAEAKSPTYGSSDLIQLLMQAAFVILLRKLYHAERQTAPTTAMTVKAYIEENFNRDLTLSDLANLVFVSPYHLAHLYKDEMGVSPIQYLIHCRIEEAKRLLQHSSLTIREIASRIGYPNAIYFNLMFKKITGMPPGEVSQEELRRGGVAARLPY</sequence>
<keyword evidence="3" id="KW-0804">Transcription</keyword>
<evidence type="ECO:0000256" key="1">
    <source>
        <dbReference type="ARBA" id="ARBA00023015"/>
    </source>
</evidence>
<evidence type="ECO:0000313" key="5">
    <source>
        <dbReference type="EMBL" id="MDG0808192.1"/>
    </source>
</evidence>
<dbReference type="InterPro" id="IPR018060">
    <property type="entry name" value="HTH_AraC"/>
</dbReference>
<dbReference type="InterPro" id="IPR018062">
    <property type="entry name" value="HTH_AraC-typ_CS"/>
</dbReference>
<dbReference type="InterPro" id="IPR037923">
    <property type="entry name" value="HTH-like"/>
</dbReference>
<evidence type="ECO:0000313" key="6">
    <source>
        <dbReference type="Proteomes" id="UP001153404"/>
    </source>
</evidence>
<protein>
    <submittedName>
        <fullName evidence="5">AraC family transcriptional regulator</fullName>
    </submittedName>
</protein>
<dbReference type="EMBL" id="JAPDIA010000001">
    <property type="protein sequence ID" value="MDG0808192.1"/>
    <property type="molecule type" value="Genomic_DNA"/>
</dbReference>